<keyword evidence="1" id="KW-0732">Signal</keyword>
<protein>
    <recommendedName>
        <fullName evidence="2">ThuA-like domain-containing protein</fullName>
    </recommendedName>
</protein>
<evidence type="ECO:0000313" key="4">
    <source>
        <dbReference type="Proteomes" id="UP000634004"/>
    </source>
</evidence>
<gene>
    <name evidence="3" type="ORF">GCM10009069_20220</name>
</gene>
<evidence type="ECO:0000313" key="3">
    <source>
        <dbReference type="EMBL" id="GHA97138.1"/>
    </source>
</evidence>
<evidence type="ECO:0000259" key="2">
    <source>
        <dbReference type="Pfam" id="PF06283"/>
    </source>
</evidence>
<feature type="domain" description="ThuA-like" evidence="2">
    <location>
        <begin position="53"/>
        <end position="282"/>
    </location>
</feature>
<dbReference type="SUPFAM" id="SSF52317">
    <property type="entry name" value="Class I glutamine amidotransferase-like"/>
    <property type="match status" value="1"/>
</dbReference>
<dbReference type="EMBL" id="BMZH01000007">
    <property type="protein sequence ID" value="GHA97138.1"/>
    <property type="molecule type" value="Genomic_DNA"/>
</dbReference>
<dbReference type="AlphaFoldDB" id="A0A8J3G2U7"/>
<name>A0A8J3G2U7_9PROT</name>
<dbReference type="InterPro" id="IPR029010">
    <property type="entry name" value="ThuA-like"/>
</dbReference>
<accession>A0A8J3G2U7</accession>
<feature type="chain" id="PRO_5035181351" description="ThuA-like domain-containing protein" evidence="1">
    <location>
        <begin position="26"/>
        <end position="293"/>
    </location>
</feature>
<reference evidence="3" key="2">
    <citation type="submission" date="2020-09" db="EMBL/GenBank/DDBJ databases">
        <authorList>
            <person name="Sun Q."/>
            <person name="Kim S."/>
        </authorList>
    </citation>
    <scope>NUCLEOTIDE SEQUENCE</scope>
    <source>
        <strain evidence="3">KCTC 32513</strain>
    </source>
</reference>
<reference evidence="3" key="1">
    <citation type="journal article" date="2014" name="Int. J. Syst. Evol. Microbiol.">
        <title>Complete genome sequence of Corynebacterium casei LMG S-19264T (=DSM 44701T), isolated from a smear-ripened cheese.</title>
        <authorList>
            <consortium name="US DOE Joint Genome Institute (JGI-PGF)"/>
            <person name="Walter F."/>
            <person name="Albersmeier A."/>
            <person name="Kalinowski J."/>
            <person name="Ruckert C."/>
        </authorList>
    </citation>
    <scope>NUCLEOTIDE SEQUENCE</scope>
    <source>
        <strain evidence="3">KCTC 32513</strain>
    </source>
</reference>
<organism evidence="3 4">
    <name type="scientific">Algimonas arctica</name>
    <dbReference type="NCBI Taxonomy" id="1479486"/>
    <lineage>
        <taxon>Bacteria</taxon>
        <taxon>Pseudomonadati</taxon>
        <taxon>Pseudomonadota</taxon>
        <taxon>Alphaproteobacteria</taxon>
        <taxon>Maricaulales</taxon>
        <taxon>Robiginitomaculaceae</taxon>
        <taxon>Algimonas</taxon>
    </lineage>
</organism>
<sequence length="293" mass="32013">MTRWILTTSFFALFGASLVGCTSSAETPSTAVTATEMSRPAPVPTEYMPQPAVLIYSETRGWRHEEGIAGGNVALMEIARDKGFGYFTTQHAEIFNAETLSRFDLIVFNSATGDSLSVDQKAAFKTWLADDGAVILIHGSIDSSQKDWTFYQDELVGPQFISHPMAPQFQAADVVVLNTGHPVMAGLPDRFEATDEWYSFDGVPDGRFVTLAGLDETTYSPRNTVYGVEDLRMGDQPEDHAIIWSRCLPEGGRVVASALGHTLESFAAPEHRQLISNAMNWTMKSGADDVGCD</sequence>
<keyword evidence="4" id="KW-1185">Reference proteome</keyword>
<evidence type="ECO:0000256" key="1">
    <source>
        <dbReference type="SAM" id="SignalP"/>
    </source>
</evidence>
<dbReference type="InterPro" id="IPR029062">
    <property type="entry name" value="Class_I_gatase-like"/>
</dbReference>
<dbReference type="Gene3D" id="3.40.50.880">
    <property type="match status" value="1"/>
</dbReference>
<dbReference type="Pfam" id="PF06283">
    <property type="entry name" value="ThuA"/>
    <property type="match status" value="1"/>
</dbReference>
<dbReference type="PANTHER" id="PTHR40469:SF2">
    <property type="entry name" value="GALACTOSE-BINDING DOMAIN-LIKE SUPERFAMILY PROTEIN"/>
    <property type="match status" value="1"/>
</dbReference>
<dbReference type="PANTHER" id="PTHR40469">
    <property type="entry name" value="SECRETED GLYCOSYL HYDROLASE"/>
    <property type="match status" value="1"/>
</dbReference>
<comment type="caution">
    <text evidence="3">The sequence shown here is derived from an EMBL/GenBank/DDBJ whole genome shotgun (WGS) entry which is preliminary data.</text>
</comment>
<proteinExistence type="predicted"/>
<feature type="signal peptide" evidence="1">
    <location>
        <begin position="1"/>
        <end position="25"/>
    </location>
</feature>
<dbReference type="PROSITE" id="PS51257">
    <property type="entry name" value="PROKAR_LIPOPROTEIN"/>
    <property type="match status" value="1"/>
</dbReference>
<dbReference type="Proteomes" id="UP000634004">
    <property type="component" value="Unassembled WGS sequence"/>
</dbReference>